<sequence>VGSWELKSELDELLGIDSNQCLNILLSSGLSSLGKYAAEDIKQLVATLLVLYSVMELFLPEYFPLGGSSAREFPASGICFEQILSDNLLFSGCGNSFPQILTAIQTAFMFCLKMEKKHPVVYSTLELGTSWLNVTTAFMQSDVE</sequence>
<evidence type="ECO:0000313" key="1">
    <source>
        <dbReference type="EMBL" id="CAG5134172.1"/>
    </source>
</evidence>
<dbReference type="AlphaFoldDB" id="A0A8S4A1J3"/>
<comment type="caution">
    <text evidence="1">The sequence shown here is derived from an EMBL/GenBank/DDBJ whole genome shotgun (WGS) entry which is preliminary data.</text>
</comment>
<feature type="non-terminal residue" evidence="1">
    <location>
        <position position="1"/>
    </location>
</feature>
<dbReference type="EMBL" id="CAJHNH020006890">
    <property type="protein sequence ID" value="CAG5134172.1"/>
    <property type="molecule type" value="Genomic_DNA"/>
</dbReference>
<protein>
    <submittedName>
        <fullName evidence="1">Uncharacterized protein</fullName>
    </submittedName>
</protein>
<dbReference type="InterPro" id="IPR031273">
    <property type="entry name" value="PARP4"/>
</dbReference>
<accession>A0A8S4A1J3</accession>
<evidence type="ECO:0000313" key="2">
    <source>
        <dbReference type="Proteomes" id="UP000678393"/>
    </source>
</evidence>
<dbReference type="GO" id="GO:0005737">
    <property type="term" value="C:cytoplasm"/>
    <property type="evidence" value="ECO:0007669"/>
    <property type="project" value="TreeGrafter"/>
</dbReference>
<gene>
    <name evidence="1" type="ORF">CUNI_LOCUS19730</name>
</gene>
<dbReference type="PANTHER" id="PTHR46530:SF1">
    <property type="entry name" value="PROTEIN MONO-ADP-RIBOSYLTRANSFERASE PARP4"/>
    <property type="match status" value="1"/>
</dbReference>
<dbReference type="OrthoDB" id="6327564at2759"/>
<reference evidence="1" key="1">
    <citation type="submission" date="2021-04" db="EMBL/GenBank/DDBJ databases">
        <authorList>
            <consortium name="Molecular Ecology Group"/>
        </authorList>
    </citation>
    <scope>NUCLEOTIDE SEQUENCE</scope>
</reference>
<proteinExistence type="predicted"/>
<dbReference type="Proteomes" id="UP000678393">
    <property type="component" value="Unassembled WGS sequence"/>
</dbReference>
<dbReference type="PANTHER" id="PTHR46530">
    <property type="entry name" value="PROTEIN MONO-ADP-RIBOSYLTRANSFERASE PARP4"/>
    <property type="match status" value="1"/>
</dbReference>
<name>A0A8S4A1J3_9EUPU</name>
<organism evidence="1 2">
    <name type="scientific">Candidula unifasciata</name>
    <dbReference type="NCBI Taxonomy" id="100452"/>
    <lineage>
        <taxon>Eukaryota</taxon>
        <taxon>Metazoa</taxon>
        <taxon>Spiralia</taxon>
        <taxon>Lophotrochozoa</taxon>
        <taxon>Mollusca</taxon>
        <taxon>Gastropoda</taxon>
        <taxon>Heterobranchia</taxon>
        <taxon>Euthyneura</taxon>
        <taxon>Panpulmonata</taxon>
        <taxon>Eupulmonata</taxon>
        <taxon>Stylommatophora</taxon>
        <taxon>Helicina</taxon>
        <taxon>Helicoidea</taxon>
        <taxon>Geomitridae</taxon>
        <taxon>Candidula</taxon>
    </lineage>
</organism>
<dbReference type="GO" id="GO:0003950">
    <property type="term" value="F:NAD+ poly-ADP-ribosyltransferase activity"/>
    <property type="evidence" value="ECO:0007669"/>
    <property type="project" value="InterPro"/>
</dbReference>
<keyword evidence="2" id="KW-1185">Reference proteome</keyword>